<evidence type="ECO:0000313" key="2">
    <source>
        <dbReference type="EMBL" id="GAA3617473.1"/>
    </source>
</evidence>
<feature type="transmembrane region" description="Helical" evidence="1">
    <location>
        <begin position="95"/>
        <end position="118"/>
    </location>
</feature>
<feature type="transmembrane region" description="Helical" evidence="1">
    <location>
        <begin position="33"/>
        <end position="49"/>
    </location>
</feature>
<evidence type="ECO:0008006" key="4">
    <source>
        <dbReference type="Google" id="ProtNLM"/>
    </source>
</evidence>
<keyword evidence="1" id="KW-0472">Membrane</keyword>
<reference evidence="3" key="1">
    <citation type="journal article" date="2019" name="Int. J. Syst. Evol. Microbiol.">
        <title>The Global Catalogue of Microorganisms (GCM) 10K type strain sequencing project: providing services to taxonomists for standard genome sequencing and annotation.</title>
        <authorList>
            <consortium name="The Broad Institute Genomics Platform"/>
            <consortium name="The Broad Institute Genome Sequencing Center for Infectious Disease"/>
            <person name="Wu L."/>
            <person name="Ma J."/>
        </authorList>
    </citation>
    <scope>NUCLEOTIDE SEQUENCE [LARGE SCALE GENOMIC DNA]</scope>
    <source>
        <strain evidence="3">JCM 16929</strain>
    </source>
</reference>
<dbReference type="EMBL" id="BAABAB010000014">
    <property type="protein sequence ID" value="GAA3617473.1"/>
    <property type="molecule type" value="Genomic_DNA"/>
</dbReference>
<comment type="caution">
    <text evidence="2">The sequence shown here is derived from an EMBL/GenBank/DDBJ whole genome shotgun (WGS) entry which is preliminary data.</text>
</comment>
<name>A0ABP6ZS71_9ACTN</name>
<organism evidence="2 3">
    <name type="scientific">Microlunatus ginsengisoli</name>
    <dbReference type="NCBI Taxonomy" id="363863"/>
    <lineage>
        <taxon>Bacteria</taxon>
        <taxon>Bacillati</taxon>
        <taxon>Actinomycetota</taxon>
        <taxon>Actinomycetes</taxon>
        <taxon>Propionibacteriales</taxon>
        <taxon>Propionibacteriaceae</taxon>
        <taxon>Microlunatus</taxon>
    </lineage>
</organism>
<keyword evidence="1" id="KW-0812">Transmembrane</keyword>
<evidence type="ECO:0000313" key="3">
    <source>
        <dbReference type="Proteomes" id="UP001501490"/>
    </source>
</evidence>
<keyword evidence="1" id="KW-1133">Transmembrane helix</keyword>
<accession>A0ABP6ZS71</accession>
<feature type="transmembrane region" description="Helical" evidence="1">
    <location>
        <begin position="55"/>
        <end position="74"/>
    </location>
</feature>
<dbReference type="RefSeq" id="WP_344803887.1">
    <property type="nucleotide sequence ID" value="NZ_BAABAB010000014.1"/>
</dbReference>
<keyword evidence="3" id="KW-1185">Reference proteome</keyword>
<evidence type="ECO:0000256" key="1">
    <source>
        <dbReference type="SAM" id="Phobius"/>
    </source>
</evidence>
<gene>
    <name evidence="2" type="ORF">GCM10022236_19590</name>
</gene>
<sequence length="165" mass="17174">MTITEILAILAMTAWAVYRQTRAARLGLDGSRFKLAIIYAVVGVAVGGFDPPAGTLGWAMIGLGLALSLVVGLVRGRRTRIWIDDAGAVWSRGTALTVGLFLGLIATKFALGTAAYVLGIDDGAGFGEVLVMIAIMIAVQAEIVHRRALVAVASDRSTQPVGLPA</sequence>
<feature type="transmembrane region" description="Helical" evidence="1">
    <location>
        <begin position="124"/>
        <end position="144"/>
    </location>
</feature>
<dbReference type="Proteomes" id="UP001501490">
    <property type="component" value="Unassembled WGS sequence"/>
</dbReference>
<protein>
    <recommendedName>
        <fullName evidence="4">DUF1453 domain-containing protein</fullName>
    </recommendedName>
</protein>
<proteinExistence type="predicted"/>